<evidence type="ECO:0000259" key="1">
    <source>
        <dbReference type="Pfam" id="PF10006"/>
    </source>
</evidence>
<comment type="caution">
    <text evidence="2">The sequence shown here is derived from an EMBL/GenBank/DDBJ whole genome shotgun (WGS) entry which is preliminary data.</text>
</comment>
<organism evidence="2">
    <name type="scientific">marine sediment metagenome</name>
    <dbReference type="NCBI Taxonomy" id="412755"/>
    <lineage>
        <taxon>unclassified sequences</taxon>
        <taxon>metagenomes</taxon>
        <taxon>ecological metagenomes</taxon>
    </lineage>
</organism>
<proteinExistence type="predicted"/>
<evidence type="ECO:0000313" key="2">
    <source>
        <dbReference type="EMBL" id="KKM14843.1"/>
    </source>
</evidence>
<reference evidence="2" key="1">
    <citation type="journal article" date="2015" name="Nature">
        <title>Complex archaea that bridge the gap between prokaryotes and eukaryotes.</title>
        <authorList>
            <person name="Spang A."/>
            <person name="Saw J.H."/>
            <person name="Jorgensen S.L."/>
            <person name="Zaremba-Niedzwiedzka K."/>
            <person name="Martijn J."/>
            <person name="Lind A.E."/>
            <person name="van Eijk R."/>
            <person name="Schleper C."/>
            <person name="Guy L."/>
            <person name="Ettema T.J."/>
        </authorList>
    </citation>
    <scope>NUCLEOTIDE SEQUENCE</scope>
</reference>
<dbReference type="EMBL" id="LAZR01015053">
    <property type="protein sequence ID" value="KKM14843.1"/>
    <property type="molecule type" value="Genomic_DNA"/>
</dbReference>
<feature type="domain" description="DUF2249" evidence="1">
    <location>
        <begin position="7"/>
        <end position="76"/>
    </location>
</feature>
<dbReference type="InterPro" id="IPR018720">
    <property type="entry name" value="DUF2249"/>
</dbReference>
<dbReference type="AlphaFoldDB" id="A0A0F9JY49"/>
<dbReference type="InterPro" id="IPR036868">
    <property type="entry name" value="TusA-like_sf"/>
</dbReference>
<sequence length="77" mass="9156">MNDKIKTLDLRAMPPAERHRKIFEIWNSLDSGETLKIINDHDPKPLYYQFEAEHKGLFAWDYEQDGPVDWIVTIKKV</sequence>
<gene>
    <name evidence="2" type="ORF">LCGC14_1702020</name>
</gene>
<name>A0A0F9JY49_9ZZZZ</name>
<protein>
    <recommendedName>
        <fullName evidence="1">DUF2249 domain-containing protein</fullName>
    </recommendedName>
</protein>
<dbReference type="Pfam" id="PF10006">
    <property type="entry name" value="DUF2249"/>
    <property type="match status" value="1"/>
</dbReference>
<accession>A0A0F9JY49</accession>
<dbReference type="SUPFAM" id="SSF64307">
    <property type="entry name" value="SirA-like"/>
    <property type="match status" value="1"/>
</dbReference>